<protein>
    <submittedName>
        <fullName evidence="1">Amphi-Trp domain-containing protein</fullName>
    </submittedName>
</protein>
<evidence type="ECO:0000313" key="1">
    <source>
        <dbReference type="EMBL" id="MBG3876857.1"/>
    </source>
</evidence>
<accession>A0ABS0J350</accession>
<dbReference type="NCBIfam" id="TIGR04354">
    <property type="entry name" value="amphi-Trp"/>
    <property type="match status" value="1"/>
</dbReference>
<sequence>MSSEEKFVFESLQDCESIRAFLEALTEGVGSKHLVLSTGGERIELYPQGLLQVEVKARRKGGLSKVSLKLEWKDAPRVETTDRTLSVSSN</sequence>
<organism evidence="1 2">
    <name type="scientific">Nitratidesulfovibrio oxamicus</name>
    <dbReference type="NCBI Taxonomy" id="32016"/>
    <lineage>
        <taxon>Bacteria</taxon>
        <taxon>Pseudomonadati</taxon>
        <taxon>Thermodesulfobacteriota</taxon>
        <taxon>Desulfovibrionia</taxon>
        <taxon>Desulfovibrionales</taxon>
        <taxon>Desulfovibrionaceae</taxon>
        <taxon>Nitratidesulfovibrio</taxon>
    </lineage>
</organism>
<gene>
    <name evidence="1" type="ORF">FVW20_07420</name>
</gene>
<dbReference type="Proteomes" id="UP001194469">
    <property type="component" value="Unassembled WGS sequence"/>
</dbReference>
<evidence type="ECO:0000313" key="2">
    <source>
        <dbReference type="Proteomes" id="UP001194469"/>
    </source>
</evidence>
<reference evidence="1 2" key="1">
    <citation type="submission" date="2019-08" db="EMBL/GenBank/DDBJ databases">
        <authorList>
            <person name="Luo N."/>
        </authorList>
    </citation>
    <scope>NUCLEOTIDE SEQUENCE [LARGE SCALE GENOMIC DNA]</scope>
    <source>
        <strain evidence="1 2">NCIMB 9442</strain>
    </source>
</reference>
<dbReference type="EMBL" id="VRYY01000176">
    <property type="protein sequence ID" value="MBG3876857.1"/>
    <property type="molecule type" value="Genomic_DNA"/>
</dbReference>
<proteinExistence type="predicted"/>
<dbReference type="InterPro" id="IPR027598">
    <property type="entry name" value="Amphi-Trp_dom"/>
</dbReference>
<dbReference type="RefSeq" id="WP_196608934.1">
    <property type="nucleotide sequence ID" value="NZ_VRYY01000176.1"/>
</dbReference>
<keyword evidence="2" id="KW-1185">Reference proteome</keyword>
<name>A0ABS0J350_9BACT</name>
<comment type="caution">
    <text evidence="1">The sequence shown here is derived from an EMBL/GenBank/DDBJ whole genome shotgun (WGS) entry which is preliminary data.</text>
</comment>